<dbReference type="EMBL" id="CASHTH010004401">
    <property type="protein sequence ID" value="CAI8056844.1"/>
    <property type="molecule type" value="Genomic_DNA"/>
</dbReference>
<accession>A0AA35XGQ5</accession>
<evidence type="ECO:0000313" key="3">
    <source>
        <dbReference type="Proteomes" id="UP001174909"/>
    </source>
</evidence>
<sequence length="468" mass="48287">MPGNRLDPQKMALRAAQEIRPGETAAIGSGLAAAIPGEVPAGSGVWLLAESGALGYRPGGASSVIDGVGETAIVLPGGVVVGTVDVAAMLGGGHVDLAFVEAAQVSANGDFVHWTTAETASLAAPGLAVDLASGAKRVVAMMTHAHEGGISRIHERCTLPVDGVGCVSVIITDIAVLLVTISGLELAEVAPGWSADDIASMTEAPLSVASGLREMTFDVPTLPWPNKVYASAAEAVQDIPDGAVVNVDGFGGPGGMAHYLMVALRDHGAKGLTIISNTAGIARVARFGAPEGVTPIDHTILVENGQIAKAIASYPVSPSINRPSAFERAYQEGESTLEVSPQGTLAERVRSGGAGVAAFYTPTAFGTLLGEGKEVRDIDGRPYVLEQSILADFCIIRGHKADSLGNMVYRGTSRNFNPVMATAARVTIVEVDEIVDPGELDPEAIVTPGVFVDRIVKRPKEFSPYLDT</sequence>
<dbReference type="SUPFAM" id="SSF100950">
    <property type="entry name" value="NagB/RpiA/CoA transferase-like"/>
    <property type="match status" value="2"/>
</dbReference>
<dbReference type="InterPro" id="IPR012792">
    <property type="entry name" value="3-oxoacid_CoA-transf_A"/>
</dbReference>
<dbReference type="Proteomes" id="UP001174909">
    <property type="component" value="Unassembled WGS sequence"/>
</dbReference>
<gene>
    <name evidence="2" type="ORF">GBAR_LOCUS30956</name>
</gene>
<dbReference type="NCBIfam" id="TIGR02429">
    <property type="entry name" value="pcaI_scoA_fam"/>
    <property type="match status" value="1"/>
</dbReference>
<dbReference type="SMART" id="SM00882">
    <property type="entry name" value="CoA_trans"/>
    <property type="match status" value="2"/>
</dbReference>
<organism evidence="2 3">
    <name type="scientific">Geodia barretti</name>
    <name type="common">Barrett's horny sponge</name>
    <dbReference type="NCBI Taxonomy" id="519541"/>
    <lineage>
        <taxon>Eukaryota</taxon>
        <taxon>Metazoa</taxon>
        <taxon>Porifera</taxon>
        <taxon>Demospongiae</taxon>
        <taxon>Heteroscleromorpha</taxon>
        <taxon>Tetractinellida</taxon>
        <taxon>Astrophorina</taxon>
        <taxon>Geodiidae</taxon>
        <taxon>Geodia</taxon>
    </lineage>
</organism>
<dbReference type="Pfam" id="PF01144">
    <property type="entry name" value="CoA_trans"/>
    <property type="match status" value="2"/>
</dbReference>
<keyword evidence="1" id="KW-0808">Transferase</keyword>
<dbReference type="GO" id="GO:0008410">
    <property type="term" value="F:CoA-transferase activity"/>
    <property type="evidence" value="ECO:0007669"/>
    <property type="project" value="InterPro"/>
</dbReference>
<dbReference type="PANTHER" id="PTHR13707:SF60">
    <property type="entry name" value="ACETATE COA-TRANSFERASE SUBUNIT ALPHA"/>
    <property type="match status" value="1"/>
</dbReference>
<dbReference type="AlphaFoldDB" id="A0AA35XGQ5"/>
<protein>
    <submittedName>
        <fullName evidence="2">3-oxoadipate CoA-transferase subunit A</fullName>
    </submittedName>
</protein>
<evidence type="ECO:0000256" key="1">
    <source>
        <dbReference type="ARBA" id="ARBA00022679"/>
    </source>
</evidence>
<keyword evidence="3" id="KW-1185">Reference proteome</keyword>
<dbReference type="InterPro" id="IPR037171">
    <property type="entry name" value="NagB/RpiA_transferase-like"/>
</dbReference>
<evidence type="ECO:0000313" key="2">
    <source>
        <dbReference type="EMBL" id="CAI8056844.1"/>
    </source>
</evidence>
<dbReference type="PANTHER" id="PTHR13707">
    <property type="entry name" value="KETOACID-COENZYME A TRANSFERASE"/>
    <property type="match status" value="1"/>
</dbReference>
<name>A0AA35XGQ5_GEOBA</name>
<reference evidence="2" key="1">
    <citation type="submission" date="2023-03" db="EMBL/GenBank/DDBJ databases">
        <authorList>
            <person name="Steffen K."/>
            <person name="Cardenas P."/>
        </authorList>
    </citation>
    <scope>NUCLEOTIDE SEQUENCE</scope>
</reference>
<dbReference type="Gene3D" id="3.40.1080.10">
    <property type="entry name" value="Glutaconate Coenzyme A-transferase"/>
    <property type="match status" value="2"/>
</dbReference>
<comment type="caution">
    <text evidence="2">The sequence shown here is derived from an EMBL/GenBank/DDBJ whole genome shotgun (WGS) entry which is preliminary data.</text>
</comment>
<proteinExistence type="predicted"/>
<dbReference type="InterPro" id="IPR004165">
    <property type="entry name" value="CoA_trans_fam_I"/>
</dbReference>